<protein>
    <submittedName>
        <fullName evidence="2">Uncharacterized protein</fullName>
    </submittedName>
</protein>
<feature type="region of interest" description="Disordered" evidence="1">
    <location>
        <begin position="1"/>
        <end position="21"/>
    </location>
</feature>
<dbReference type="OrthoDB" id="6344011at2759"/>
<feature type="non-terminal residue" evidence="2">
    <location>
        <position position="280"/>
    </location>
</feature>
<dbReference type="EMBL" id="JAFJMO010000001">
    <property type="protein sequence ID" value="KAJ8288809.1"/>
    <property type="molecule type" value="Genomic_DNA"/>
</dbReference>
<feature type="compositionally biased region" description="Basic and acidic residues" evidence="1">
    <location>
        <begin position="161"/>
        <end position="173"/>
    </location>
</feature>
<feature type="region of interest" description="Disordered" evidence="1">
    <location>
        <begin position="161"/>
        <end position="180"/>
    </location>
</feature>
<evidence type="ECO:0000313" key="3">
    <source>
        <dbReference type="Proteomes" id="UP001152803"/>
    </source>
</evidence>
<feature type="compositionally biased region" description="Basic and acidic residues" evidence="1">
    <location>
        <begin position="224"/>
        <end position="241"/>
    </location>
</feature>
<evidence type="ECO:0000313" key="2">
    <source>
        <dbReference type="EMBL" id="KAJ8288809.1"/>
    </source>
</evidence>
<comment type="caution">
    <text evidence="2">The sequence shown here is derived from an EMBL/GenBank/DDBJ whole genome shotgun (WGS) entry which is preliminary data.</text>
</comment>
<name>A0A9Q1I8L7_CONCO</name>
<organism evidence="2 3">
    <name type="scientific">Conger conger</name>
    <name type="common">Conger eel</name>
    <name type="synonym">Muraena conger</name>
    <dbReference type="NCBI Taxonomy" id="82655"/>
    <lineage>
        <taxon>Eukaryota</taxon>
        <taxon>Metazoa</taxon>
        <taxon>Chordata</taxon>
        <taxon>Craniata</taxon>
        <taxon>Vertebrata</taxon>
        <taxon>Euteleostomi</taxon>
        <taxon>Actinopterygii</taxon>
        <taxon>Neopterygii</taxon>
        <taxon>Teleostei</taxon>
        <taxon>Anguilliformes</taxon>
        <taxon>Congridae</taxon>
        <taxon>Conger</taxon>
    </lineage>
</organism>
<feature type="region of interest" description="Disordered" evidence="1">
    <location>
        <begin position="197"/>
        <end position="256"/>
    </location>
</feature>
<gene>
    <name evidence="2" type="ORF">COCON_G00014680</name>
</gene>
<feature type="region of interest" description="Disordered" evidence="1">
    <location>
        <begin position="41"/>
        <end position="78"/>
    </location>
</feature>
<dbReference type="AlphaFoldDB" id="A0A9Q1I8L7"/>
<evidence type="ECO:0000256" key="1">
    <source>
        <dbReference type="SAM" id="MobiDB-lite"/>
    </source>
</evidence>
<keyword evidence="3" id="KW-1185">Reference proteome</keyword>
<feature type="compositionally biased region" description="Basic and acidic residues" evidence="1">
    <location>
        <begin position="124"/>
        <end position="136"/>
    </location>
</feature>
<accession>A0A9Q1I8L7</accession>
<feature type="compositionally biased region" description="Basic residues" evidence="1">
    <location>
        <begin position="45"/>
        <end position="55"/>
    </location>
</feature>
<feature type="region of interest" description="Disordered" evidence="1">
    <location>
        <begin position="110"/>
        <end position="136"/>
    </location>
</feature>
<dbReference type="Proteomes" id="UP001152803">
    <property type="component" value="Unassembled WGS sequence"/>
</dbReference>
<reference evidence="2" key="1">
    <citation type="journal article" date="2023" name="Science">
        <title>Genome structures resolve the early diversification of teleost fishes.</title>
        <authorList>
            <person name="Parey E."/>
            <person name="Louis A."/>
            <person name="Montfort J."/>
            <person name="Bouchez O."/>
            <person name="Roques C."/>
            <person name="Iampietro C."/>
            <person name="Lluch J."/>
            <person name="Castinel A."/>
            <person name="Donnadieu C."/>
            <person name="Desvignes T."/>
            <person name="Floi Bucao C."/>
            <person name="Jouanno E."/>
            <person name="Wen M."/>
            <person name="Mejri S."/>
            <person name="Dirks R."/>
            <person name="Jansen H."/>
            <person name="Henkel C."/>
            <person name="Chen W.J."/>
            <person name="Zahm M."/>
            <person name="Cabau C."/>
            <person name="Klopp C."/>
            <person name="Thompson A.W."/>
            <person name="Robinson-Rechavi M."/>
            <person name="Braasch I."/>
            <person name="Lecointre G."/>
            <person name="Bobe J."/>
            <person name="Postlethwait J.H."/>
            <person name="Berthelot C."/>
            <person name="Roest Crollius H."/>
            <person name="Guiguen Y."/>
        </authorList>
    </citation>
    <scope>NUCLEOTIDE SEQUENCE</scope>
    <source>
        <strain evidence="2">Concon-B</strain>
    </source>
</reference>
<sequence length="280" mass="31932">GTGQKSGAVLHSLTRGQEGRCGTGGLLQTQGRFLEAQAVLGRQAHSQRRSHRRRVREMQEKRERRRQGRTVCTGHVDRGDYGNEMQRVHLVKRPAERDIFWDVSSQEGIDLDNLSHGSTGPLEQDGRRSPQSESHGLLKEELAWGEPEQGDSGLFHQERTTKTGWRKETHRQLESGAQGEQKRLPWMLGWEGLEHCGQSPRGASDNREETPPWDMESGWASSIRQEERSEPVRNGRSKFEEGWGFGPRAGEGRWHRGRLTRTKLELIPSFQNQLDLDSEM</sequence>
<proteinExistence type="predicted"/>